<evidence type="ECO:0000256" key="6">
    <source>
        <dbReference type="SAM" id="Phobius"/>
    </source>
</evidence>
<dbReference type="Gene3D" id="3.30.70.120">
    <property type="match status" value="1"/>
</dbReference>
<keyword evidence="2" id="KW-1003">Cell membrane</keyword>
<evidence type="ECO:0000256" key="4">
    <source>
        <dbReference type="ARBA" id="ARBA00022989"/>
    </source>
</evidence>
<comment type="subcellular location">
    <subcellularLocation>
        <location evidence="1">Cell membrane</location>
        <topology evidence="1">Multi-pass membrane protein</topology>
    </subcellularLocation>
</comment>
<dbReference type="EMBL" id="JAKJSC010000008">
    <property type="protein sequence ID" value="MDE5420170.1"/>
    <property type="molecule type" value="Genomic_DNA"/>
</dbReference>
<dbReference type="InterPro" id="IPR015867">
    <property type="entry name" value="N-reg_PII/ATP_PRibTrfase_C"/>
</dbReference>
<protein>
    <submittedName>
        <fullName evidence="8">YitT family protein</fullName>
    </submittedName>
</protein>
<sequence>MKNIFKTTDLKESLRSYFIIAIGLFIGSVGWTGFLIPSEIVGGGVTGMATIIYFVTGFKVGYSVFIINSVLLLASLRVLGFSFGLKTIYGIFVISFFLWLFQSIITEPLVSDRFMCAIIGGIMAGASAGIILSQGGSTGGTDIIAMMINKYRNYSPGQLLLTLDLIIISSSYFISNSIEQVVYGFVAMGVSAYCVDMAIEGAKQSVQIFIFTKKHEEIRNEVVLNLDQGLTVLEAKGGYSQQDVKVLMLLAKKKDSQAILKMVKIVDPDAFISMGSVMGVYGQGFDKIKS</sequence>
<feature type="domain" description="DUF2179" evidence="7">
    <location>
        <begin position="229"/>
        <end position="282"/>
    </location>
</feature>
<evidence type="ECO:0000256" key="3">
    <source>
        <dbReference type="ARBA" id="ARBA00022692"/>
    </source>
</evidence>
<evidence type="ECO:0000256" key="1">
    <source>
        <dbReference type="ARBA" id="ARBA00004651"/>
    </source>
</evidence>
<gene>
    <name evidence="8" type="ORF">L3049_19435</name>
</gene>
<name>A0ABT5VXN4_9BACT</name>
<reference evidence="8 9" key="1">
    <citation type="submission" date="2022-01" db="EMBL/GenBank/DDBJ databases">
        <title>Labilibaculum sp. nov, a marine bacterium isolated from Antarctica.</title>
        <authorList>
            <person name="Dai W."/>
        </authorList>
    </citation>
    <scope>NUCLEOTIDE SEQUENCE [LARGE SCALE GENOMIC DNA]</scope>
    <source>
        <strain evidence="8 9">DW002</strain>
    </source>
</reference>
<dbReference type="Pfam" id="PF02588">
    <property type="entry name" value="YitT_membrane"/>
    <property type="match status" value="1"/>
</dbReference>
<accession>A0ABT5VXN4</accession>
<proteinExistence type="predicted"/>
<feature type="transmembrane region" description="Helical" evidence="6">
    <location>
        <begin position="16"/>
        <end position="36"/>
    </location>
</feature>
<evidence type="ECO:0000256" key="5">
    <source>
        <dbReference type="ARBA" id="ARBA00023136"/>
    </source>
</evidence>
<keyword evidence="9" id="KW-1185">Reference proteome</keyword>
<keyword evidence="5 6" id="KW-0472">Membrane</keyword>
<feature type="transmembrane region" description="Helical" evidence="6">
    <location>
        <begin position="117"/>
        <end position="136"/>
    </location>
</feature>
<dbReference type="RefSeq" id="WP_275111499.1">
    <property type="nucleotide sequence ID" value="NZ_JAKJSC010000008.1"/>
</dbReference>
<evidence type="ECO:0000313" key="8">
    <source>
        <dbReference type="EMBL" id="MDE5420170.1"/>
    </source>
</evidence>
<keyword evidence="3 6" id="KW-0812">Transmembrane</keyword>
<feature type="transmembrane region" description="Helical" evidence="6">
    <location>
        <begin position="157"/>
        <end position="175"/>
    </location>
</feature>
<dbReference type="InterPro" id="IPR051461">
    <property type="entry name" value="UPF0750_membrane"/>
</dbReference>
<dbReference type="CDD" id="cd16380">
    <property type="entry name" value="YitT_C"/>
    <property type="match status" value="1"/>
</dbReference>
<keyword evidence="4 6" id="KW-1133">Transmembrane helix</keyword>
<comment type="caution">
    <text evidence="8">The sequence shown here is derived from an EMBL/GenBank/DDBJ whole genome shotgun (WGS) entry which is preliminary data.</text>
</comment>
<dbReference type="Proteomes" id="UP001528920">
    <property type="component" value="Unassembled WGS sequence"/>
</dbReference>
<evidence type="ECO:0000313" key="9">
    <source>
        <dbReference type="Proteomes" id="UP001528920"/>
    </source>
</evidence>
<dbReference type="PANTHER" id="PTHR33545">
    <property type="entry name" value="UPF0750 MEMBRANE PROTEIN YITT-RELATED"/>
    <property type="match status" value="1"/>
</dbReference>
<dbReference type="InterPro" id="IPR019264">
    <property type="entry name" value="DUF2179"/>
</dbReference>
<dbReference type="Pfam" id="PF10035">
    <property type="entry name" value="DUF2179"/>
    <property type="match status" value="1"/>
</dbReference>
<dbReference type="InterPro" id="IPR003740">
    <property type="entry name" value="YitT"/>
</dbReference>
<evidence type="ECO:0000256" key="2">
    <source>
        <dbReference type="ARBA" id="ARBA00022475"/>
    </source>
</evidence>
<feature type="transmembrane region" description="Helical" evidence="6">
    <location>
        <begin position="88"/>
        <end position="105"/>
    </location>
</feature>
<evidence type="ECO:0000259" key="7">
    <source>
        <dbReference type="Pfam" id="PF10035"/>
    </source>
</evidence>
<dbReference type="PIRSF" id="PIRSF006483">
    <property type="entry name" value="Membrane_protein_YitT"/>
    <property type="match status" value="1"/>
</dbReference>
<feature type="transmembrane region" description="Helical" evidence="6">
    <location>
        <begin position="51"/>
        <end position="76"/>
    </location>
</feature>
<dbReference type="PANTHER" id="PTHR33545:SF5">
    <property type="entry name" value="UPF0750 MEMBRANE PROTEIN YITT"/>
    <property type="match status" value="1"/>
</dbReference>
<organism evidence="8 9">
    <name type="scientific">Paralabilibaculum antarcticum</name>
    <dbReference type="NCBI Taxonomy" id="2912572"/>
    <lineage>
        <taxon>Bacteria</taxon>
        <taxon>Pseudomonadati</taxon>
        <taxon>Bacteroidota</taxon>
        <taxon>Bacteroidia</taxon>
        <taxon>Marinilabiliales</taxon>
        <taxon>Marinifilaceae</taxon>
        <taxon>Paralabilibaculum</taxon>
    </lineage>
</organism>